<keyword evidence="4 12" id="KW-0349">Heme</keyword>
<dbReference type="InterPro" id="IPR001128">
    <property type="entry name" value="Cyt_P450"/>
</dbReference>
<keyword evidence="8" id="KW-0560">Oxidoreductase</keyword>
<evidence type="ECO:0000256" key="1">
    <source>
        <dbReference type="ARBA" id="ARBA00001971"/>
    </source>
</evidence>
<evidence type="ECO:0000256" key="11">
    <source>
        <dbReference type="ARBA" id="ARBA00023136"/>
    </source>
</evidence>
<dbReference type="GO" id="GO:0004497">
    <property type="term" value="F:monooxygenase activity"/>
    <property type="evidence" value="ECO:0007669"/>
    <property type="project" value="UniProtKB-KW"/>
</dbReference>
<keyword evidence="5 13" id="KW-0812">Transmembrane</keyword>
<reference evidence="14" key="2">
    <citation type="submission" date="2023-05" db="EMBL/GenBank/DDBJ databases">
        <authorList>
            <consortium name="Lawrence Berkeley National Laboratory"/>
            <person name="Steindorff A."/>
            <person name="Hensen N."/>
            <person name="Bonometti L."/>
            <person name="Westerberg I."/>
            <person name="Brannstrom I.O."/>
            <person name="Guillou S."/>
            <person name="Cros-Aarteil S."/>
            <person name="Calhoun S."/>
            <person name="Haridas S."/>
            <person name="Kuo A."/>
            <person name="Mondo S."/>
            <person name="Pangilinan J."/>
            <person name="Riley R."/>
            <person name="Labutti K."/>
            <person name="Andreopoulos B."/>
            <person name="Lipzen A."/>
            <person name="Chen C."/>
            <person name="Yanf M."/>
            <person name="Daum C."/>
            <person name="Ng V."/>
            <person name="Clum A."/>
            <person name="Ohm R."/>
            <person name="Martin F."/>
            <person name="Silar P."/>
            <person name="Natvig D."/>
            <person name="Lalanne C."/>
            <person name="Gautier V."/>
            <person name="Ament-Velasquez S.L."/>
            <person name="Kruys A."/>
            <person name="Hutchinson M.I."/>
            <person name="Powell A.J."/>
            <person name="Barry K."/>
            <person name="Miller A.N."/>
            <person name="Grigoriev I.V."/>
            <person name="Debuchy R."/>
            <person name="Gladieux P."/>
            <person name="Thoren M.H."/>
            <person name="Johannesson H."/>
        </authorList>
    </citation>
    <scope>NUCLEOTIDE SEQUENCE</scope>
    <source>
        <strain evidence="14">CBS 103.79</strain>
    </source>
</reference>
<dbReference type="InterPro" id="IPR036396">
    <property type="entry name" value="Cyt_P450_sf"/>
</dbReference>
<keyword evidence="11 13" id="KW-0472">Membrane</keyword>
<proteinExistence type="inferred from homology"/>
<dbReference type="SUPFAM" id="SSF48264">
    <property type="entry name" value="Cytochrome P450"/>
    <property type="match status" value="1"/>
</dbReference>
<keyword evidence="7 13" id="KW-1133">Transmembrane helix</keyword>
<dbReference type="Gene3D" id="1.10.630.10">
    <property type="entry name" value="Cytochrome P450"/>
    <property type="match status" value="1"/>
</dbReference>
<dbReference type="GO" id="GO:0020037">
    <property type="term" value="F:heme binding"/>
    <property type="evidence" value="ECO:0007669"/>
    <property type="project" value="InterPro"/>
</dbReference>
<evidence type="ECO:0000256" key="6">
    <source>
        <dbReference type="ARBA" id="ARBA00022723"/>
    </source>
</evidence>
<dbReference type="InterPro" id="IPR002401">
    <property type="entry name" value="Cyt_P450_E_grp-I"/>
</dbReference>
<keyword evidence="6 12" id="KW-0479">Metal-binding</keyword>
<accession>A0AAN6RSB7</accession>
<evidence type="ECO:0000256" key="2">
    <source>
        <dbReference type="ARBA" id="ARBA00004370"/>
    </source>
</evidence>
<dbReference type="Pfam" id="PF00067">
    <property type="entry name" value="p450"/>
    <property type="match status" value="1"/>
</dbReference>
<name>A0AAN6RSB7_9PEZI</name>
<comment type="caution">
    <text evidence="14">The sequence shown here is derived from an EMBL/GenBank/DDBJ whole genome shotgun (WGS) entry which is preliminary data.</text>
</comment>
<feature type="transmembrane region" description="Helical" evidence="13">
    <location>
        <begin position="46"/>
        <end position="64"/>
    </location>
</feature>
<evidence type="ECO:0000256" key="12">
    <source>
        <dbReference type="PIRSR" id="PIRSR602401-1"/>
    </source>
</evidence>
<evidence type="ECO:0000256" key="5">
    <source>
        <dbReference type="ARBA" id="ARBA00022692"/>
    </source>
</evidence>
<keyword evidence="15" id="KW-1185">Reference proteome</keyword>
<evidence type="ECO:0000256" key="8">
    <source>
        <dbReference type="ARBA" id="ARBA00023002"/>
    </source>
</evidence>
<evidence type="ECO:0000313" key="15">
    <source>
        <dbReference type="Proteomes" id="UP001303889"/>
    </source>
</evidence>
<reference evidence="14" key="1">
    <citation type="journal article" date="2023" name="Mol. Phylogenet. Evol.">
        <title>Genome-scale phylogeny and comparative genomics of the fungal order Sordariales.</title>
        <authorList>
            <person name="Hensen N."/>
            <person name="Bonometti L."/>
            <person name="Westerberg I."/>
            <person name="Brannstrom I.O."/>
            <person name="Guillou S."/>
            <person name="Cros-Aarteil S."/>
            <person name="Calhoun S."/>
            <person name="Haridas S."/>
            <person name="Kuo A."/>
            <person name="Mondo S."/>
            <person name="Pangilinan J."/>
            <person name="Riley R."/>
            <person name="LaButti K."/>
            <person name="Andreopoulos B."/>
            <person name="Lipzen A."/>
            <person name="Chen C."/>
            <person name="Yan M."/>
            <person name="Daum C."/>
            <person name="Ng V."/>
            <person name="Clum A."/>
            <person name="Steindorff A."/>
            <person name="Ohm R.A."/>
            <person name="Martin F."/>
            <person name="Silar P."/>
            <person name="Natvig D.O."/>
            <person name="Lalanne C."/>
            <person name="Gautier V."/>
            <person name="Ament-Velasquez S.L."/>
            <person name="Kruys A."/>
            <person name="Hutchinson M.I."/>
            <person name="Powell A.J."/>
            <person name="Barry K."/>
            <person name="Miller A.N."/>
            <person name="Grigoriev I.V."/>
            <person name="Debuchy R."/>
            <person name="Gladieux P."/>
            <person name="Hiltunen Thoren M."/>
            <person name="Johannesson H."/>
        </authorList>
    </citation>
    <scope>NUCLEOTIDE SEQUENCE</scope>
    <source>
        <strain evidence="14">CBS 103.79</strain>
    </source>
</reference>
<keyword evidence="9 12" id="KW-0408">Iron</keyword>
<comment type="similarity">
    <text evidence="3">Belongs to the cytochrome P450 family.</text>
</comment>
<evidence type="ECO:0000256" key="4">
    <source>
        <dbReference type="ARBA" id="ARBA00022617"/>
    </source>
</evidence>
<evidence type="ECO:0000256" key="9">
    <source>
        <dbReference type="ARBA" id="ARBA00023004"/>
    </source>
</evidence>
<evidence type="ECO:0000256" key="10">
    <source>
        <dbReference type="ARBA" id="ARBA00023033"/>
    </source>
</evidence>
<organism evidence="14 15">
    <name type="scientific">Staphylotrichum tortipilum</name>
    <dbReference type="NCBI Taxonomy" id="2831512"/>
    <lineage>
        <taxon>Eukaryota</taxon>
        <taxon>Fungi</taxon>
        <taxon>Dikarya</taxon>
        <taxon>Ascomycota</taxon>
        <taxon>Pezizomycotina</taxon>
        <taxon>Sordariomycetes</taxon>
        <taxon>Sordariomycetidae</taxon>
        <taxon>Sordariales</taxon>
        <taxon>Chaetomiaceae</taxon>
        <taxon>Staphylotrichum</taxon>
    </lineage>
</organism>
<dbReference type="PRINTS" id="PR00385">
    <property type="entry name" value="P450"/>
</dbReference>
<feature type="binding site" description="axial binding residue" evidence="12">
    <location>
        <position position="494"/>
    </location>
    <ligand>
        <name>heme</name>
        <dbReference type="ChEBI" id="CHEBI:30413"/>
    </ligand>
    <ligandPart>
        <name>Fe</name>
        <dbReference type="ChEBI" id="CHEBI:18248"/>
    </ligandPart>
</feature>
<dbReference type="CDD" id="cd11061">
    <property type="entry name" value="CYP67-like"/>
    <property type="match status" value="1"/>
</dbReference>
<comment type="cofactor">
    <cofactor evidence="1 12">
        <name>heme</name>
        <dbReference type="ChEBI" id="CHEBI:30413"/>
    </cofactor>
</comment>
<comment type="subcellular location">
    <subcellularLocation>
        <location evidence="2">Membrane</location>
    </subcellularLocation>
</comment>
<gene>
    <name evidence="14" type="ORF">C8A05DRAFT_36028</name>
</gene>
<protein>
    <submittedName>
        <fullName evidence="14">Cytochrome P450</fullName>
    </submittedName>
</protein>
<evidence type="ECO:0000256" key="3">
    <source>
        <dbReference type="ARBA" id="ARBA00010617"/>
    </source>
</evidence>
<evidence type="ECO:0000256" key="13">
    <source>
        <dbReference type="SAM" id="Phobius"/>
    </source>
</evidence>
<dbReference type="PANTHER" id="PTHR24305:SF187">
    <property type="entry name" value="P450, PUTATIVE (EUROFUNG)-RELATED"/>
    <property type="match status" value="1"/>
</dbReference>
<dbReference type="GO" id="GO:0016705">
    <property type="term" value="F:oxidoreductase activity, acting on paired donors, with incorporation or reduction of molecular oxygen"/>
    <property type="evidence" value="ECO:0007669"/>
    <property type="project" value="InterPro"/>
</dbReference>
<sequence length="551" mass="62494">MPPGARAALDDLPREAAGCAAMAAVGVLSHLVYFIRGDHNRYAHRWITRALTGIAALGLVVLHLEHYDAVRAAFLTSLFAPSYFVGLYTSITLYRLFFHPLRRFPGPFWARLSNLYHMWLIRKSDNHLVMQKLHAKYGPIVRTGPGNLSISDPNAIRVVLSNESKCIKSPWYERSLPLVNLHTVRDKAAHDNRRKVFSKAFSPGALQDYENRVVVHCEEFVRQMTRMAGKSFDASEWCKYFAFDVMGDLGLGKEFHMMTSETNRWIPTLLETSMSQVGPTTPVPWLGPILHKLPKAGSHSRAWLDFVGSQVRERVEKQVEKKDILSHLIAAYNESPKQDVDYQWLRGDTRLTIVGGSDTTAATLTFMFYHLAKNPSQVDKLRAELEPLLNGKTRLDPKDVAKAQHLNGVIQEALRLHPAIPSGFPRLTPAEGITVSGTYIPGEMTVVLPVYAMQHDEQNYEKADEFVPERWYSRPEMIKNRDAFLTWNIGMNGCIGRALAIIEMRDLMTHWIQNFKSVRFADGEDGTRIMTETKDHFTVGVTPLHLVFEKK</sequence>
<feature type="transmembrane region" description="Helical" evidence="13">
    <location>
        <begin position="70"/>
        <end position="94"/>
    </location>
</feature>
<dbReference type="AlphaFoldDB" id="A0AAN6RSB7"/>
<dbReference type="Proteomes" id="UP001303889">
    <property type="component" value="Unassembled WGS sequence"/>
</dbReference>
<dbReference type="PANTHER" id="PTHR24305">
    <property type="entry name" value="CYTOCHROME P450"/>
    <property type="match status" value="1"/>
</dbReference>
<dbReference type="PRINTS" id="PR00463">
    <property type="entry name" value="EP450I"/>
</dbReference>
<dbReference type="FunFam" id="1.10.630.10:FF:000063">
    <property type="entry name" value="Cytochrome P450 monooxygenase"/>
    <property type="match status" value="1"/>
</dbReference>
<dbReference type="InterPro" id="IPR050121">
    <property type="entry name" value="Cytochrome_P450_monoxygenase"/>
</dbReference>
<evidence type="ECO:0000313" key="14">
    <source>
        <dbReference type="EMBL" id="KAK3900351.1"/>
    </source>
</evidence>
<dbReference type="GO" id="GO:0005506">
    <property type="term" value="F:iron ion binding"/>
    <property type="evidence" value="ECO:0007669"/>
    <property type="project" value="InterPro"/>
</dbReference>
<dbReference type="GO" id="GO:1902181">
    <property type="term" value="P:verruculogen biosynthetic process"/>
    <property type="evidence" value="ECO:0007669"/>
    <property type="project" value="UniProtKB-ARBA"/>
</dbReference>
<feature type="transmembrane region" description="Helical" evidence="13">
    <location>
        <begin position="12"/>
        <end position="34"/>
    </location>
</feature>
<dbReference type="EMBL" id="MU855680">
    <property type="protein sequence ID" value="KAK3900351.1"/>
    <property type="molecule type" value="Genomic_DNA"/>
</dbReference>
<evidence type="ECO:0000256" key="7">
    <source>
        <dbReference type="ARBA" id="ARBA00022989"/>
    </source>
</evidence>
<keyword evidence="10" id="KW-0503">Monooxygenase</keyword>
<dbReference type="GO" id="GO:0016020">
    <property type="term" value="C:membrane"/>
    <property type="evidence" value="ECO:0007669"/>
    <property type="project" value="UniProtKB-SubCell"/>
</dbReference>